<evidence type="ECO:0000313" key="7">
    <source>
        <dbReference type="EMBL" id="PTB71925.1"/>
    </source>
</evidence>
<evidence type="ECO:0000259" key="5">
    <source>
        <dbReference type="PROSITE" id="PS50010"/>
    </source>
</evidence>
<dbReference type="InterPro" id="IPR035899">
    <property type="entry name" value="DBL_dom_sf"/>
</dbReference>
<dbReference type="SMART" id="SM00036">
    <property type="entry name" value="CNH"/>
    <property type="match status" value="1"/>
</dbReference>
<evidence type="ECO:0000256" key="3">
    <source>
        <dbReference type="SAM" id="MobiDB-lite"/>
    </source>
</evidence>
<accession>A0A2T4BRL5</accession>
<dbReference type="SUPFAM" id="SSF48065">
    <property type="entry name" value="DBL homology domain (DH-domain)"/>
    <property type="match status" value="1"/>
</dbReference>
<keyword evidence="1" id="KW-0597">Phosphoprotein</keyword>
<feature type="compositionally biased region" description="Polar residues" evidence="3">
    <location>
        <begin position="261"/>
        <end position="288"/>
    </location>
</feature>
<dbReference type="InterPro" id="IPR041675">
    <property type="entry name" value="PH_5"/>
</dbReference>
<gene>
    <name evidence="7" type="ORF">M440DRAFT_170030</name>
</gene>
<feature type="compositionally biased region" description="Polar residues" evidence="3">
    <location>
        <begin position="183"/>
        <end position="196"/>
    </location>
</feature>
<feature type="compositionally biased region" description="Basic and acidic residues" evidence="3">
    <location>
        <begin position="382"/>
        <end position="392"/>
    </location>
</feature>
<evidence type="ECO:0000256" key="2">
    <source>
        <dbReference type="ARBA" id="ARBA00022658"/>
    </source>
</evidence>
<feature type="compositionally biased region" description="Polar residues" evidence="3">
    <location>
        <begin position="119"/>
        <end position="137"/>
    </location>
</feature>
<dbReference type="InterPro" id="IPR001849">
    <property type="entry name" value="PH_domain"/>
</dbReference>
<keyword evidence="2" id="KW-0344">Guanine-nucleotide releasing factor</keyword>
<dbReference type="Gene3D" id="1.20.900.10">
    <property type="entry name" value="Dbl homology (DH) domain"/>
    <property type="match status" value="1"/>
</dbReference>
<feature type="compositionally biased region" description="Pro residues" evidence="3">
    <location>
        <begin position="207"/>
        <end position="217"/>
    </location>
</feature>
<evidence type="ECO:0000313" key="8">
    <source>
        <dbReference type="Proteomes" id="UP000240760"/>
    </source>
</evidence>
<dbReference type="SUPFAM" id="SSF50729">
    <property type="entry name" value="PH domain-like"/>
    <property type="match status" value="1"/>
</dbReference>
<evidence type="ECO:0000259" key="4">
    <source>
        <dbReference type="PROSITE" id="PS50003"/>
    </source>
</evidence>
<dbReference type="STRING" id="983965.A0A2T4BRL5"/>
<feature type="compositionally biased region" description="Gly residues" evidence="3">
    <location>
        <begin position="490"/>
        <end position="500"/>
    </location>
</feature>
<dbReference type="GO" id="GO:0005085">
    <property type="term" value="F:guanyl-nucleotide exchange factor activity"/>
    <property type="evidence" value="ECO:0007669"/>
    <property type="project" value="UniProtKB-KW"/>
</dbReference>
<feature type="compositionally biased region" description="Low complexity" evidence="3">
    <location>
        <begin position="236"/>
        <end position="260"/>
    </location>
</feature>
<dbReference type="InterPro" id="IPR052233">
    <property type="entry name" value="Rho-type_GEFs"/>
</dbReference>
<dbReference type="InterPro" id="IPR011993">
    <property type="entry name" value="PH-like_dom_sf"/>
</dbReference>
<feature type="domain" description="CNH" evidence="6">
    <location>
        <begin position="1347"/>
        <end position="1655"/>
    </location>
</feature>
<dbReference type="Pfam" id="PF15405">
    <property type="entry name" value="PH_5"/>
    <property type="match status" value="1"/>
</dbReference>
<feature type="compositionally biased region" description="Basic and acidic residues" evidence="3">
    <location>
        <begin position="1"/>
        <end position="10"/>
    </location>
</feature>
<feature type="compositionally biased region" description="Low complexity" evidence="3">
    <location>
        <begin position="143"/>
        <end position="182"/>
    </location>
</feature>
<dbReference type="PROSITE" id="PS50010">
    <property type="entry name" value="DH_2"/>
    <property type="match status" value="1"/>
</dbReference>
<dbReference type="Pfam" id="PF00621">
    <property type="entry name" value="RhoGEF"/>
    <property type="match status" value="1"/>
</dbReference>
<dbReference type="InterPro" id="IPR001180">
    <property type="entry name" value="CNH_dom"/>
</dbReference>
<feature type="domain" description="PH" evidence="4">
    <location>
        <begin position="1110"/>
        <end position="1280"/>
    </location>
</feature>
<dbReference type="SMART" id="SM00325">
    <property type="entry name" value="RhoGEF"/>
    <property type="match status" value="1"/>
</dbReference>
<dbReference type="OrthoDB" id="660555at2759"/>
<feature type="compositionally biased region" description="Low complexity" evidence="3">
    <location>
        <begin position="1220"/>
        <end position="1236"/>
    </location>
</feature>
<organism evidence="7 8">
    <name type="scientific">Trichoderma longibrachiatum ATCC 18648</name>
    <dbReference type="NCBI Taxonomy" id="983965"/>
    <lineage>
        <taxon>Eukaryota</taxon>
        <taxon>Fungi</taxon>
        <taxon>Dikarya</taxon>
        <taxon>Ascomycota</taxon>
        <taxon>Pezizomycotina</taxon>
        <taxon>Sordariomycetes</taxon>
        <taxon>Hypocreomycetidae</taxon>
        <taxon>Hypocreales</taxon>
        <taxon>Hypocreaceae</taxon>
        <taxon>Trichoderma</taxon>
    </lineage>
</organism>
<dbReference type="PANTHER" id="PTHR46572">
    <property type="entry name" value="RHO1 GDP-GTP EXCHANGE PROTEIN 1-RELATED"/>
    <property type="match status" value="1"/>
</dbReference>
<feature type="compositionally biased region" description="Polar residues" evidence="3">
    <location>
        <begin position="32"/>
        <end position="42"/>
    </location>
</feature>
<sequence>MSFRNDEGRRYGHVPPVQYPVAGQQPADQPGMTRQASFNSGDDGTYYDGHATQDRYGAASLHRPTASTGGEDDLFISSPANYPPARPVPGSSASTAMAGYAHQYQQEQPPPTPTHAVYNPQTFAQPSGFHRSQSTNVPYHHQSVASRYSASSSGSNNAYASPSPNNYAPQAYNPAAYAPTAPQRHTSYHGYSNSHDQPYGAGGQPSPSFPPQSPGVPYPTHSPTRSSSYQQTMPTSPSSFAMSGSQSQSSAYASPGYGSQHQAYGSNGGSPSPATFSNSQTPYPTTSHMPAYPTDGGIYHTRSTRSDSQGSSLASPFMPPLGSPGITRHPTNAPLPSRPMADLPEEATPWDSNGRPLPQPRRDYRDDESYDQESIMQEIEAELGRGDGRLEPRPLPSPIPSNGQLTLAHRSSSRVAPQAIYDDGEDSDDLEGAAGVLAMQQAELEERRFSGSTFVYSDAPTIAHPPQSNPLPPPPEEQDQSSDSDYGGFMDLGGLSGGYAGQLTYGNEVGHYGASSFSPGSSRPLPTPGHSRPAEMDYGGTGGLQAPRAKRLSFDEGDERVSIHSQRSGAESPTKDDYDDLFYHPGLTNRPLPSLPPAPGSDTSSMTSGQLTGRTAYHTYTRSTDSRSQLDSPETFYTGTTTTYSHQPERSVSLAGYSHTPQVQAPARSRTDAAEERRKLARQQQVPVGLPITEYEAGMTPPVGGFDSITLPSGGRKKKFIPSKLTPADFRRCPEPWALSGIEAWVREMAEGELDLREKIVEEALTIMFTFKVPTMNVADAEALSSTVLAYMLRYGVLLPDEEWVKLGPGHISGVLWQLTGSGCYAPKLHETEIHGRCYSTHCMRTLKKVDLDGLTEKPADDWHVFYKLTKEDIESRPKKEVERQNILHEIVTGEETYIKQLDIFRTLYRDDLRTREPPIIRPDKRDKFLSAVFGKLDTVLRINKDHLLAQLKYRQQEQGPWIVGFSDIFREWIRKAKNDYIEYATAYPRAAYMIRKEASRNILFKQFLEDKQKHKSSLKQDWTHFLITPLQRLQRYILLLETVERKMPGESEEMTNLKKAIEEIRVVTMECDAKVAETNKRVEMMELDRMIILRPGFQAVLNLDHLGRTLIIQGDLQRLSSSGIKWVDTHALLFDHYLILAKLVLARDGSGEKKYDVSREPIPMPLLFLESMNDEPVIKQKGITAPLARTTAVGPAAGSTTQLSKVATNSTARPGLEHTATNSTTGSATTLTPTPSSDVEGKILYPFKIKHLGYEVYTLYASSARDRAEWCSKIVEAKTMHAKALFQQNAEPFRLRVLADAAFHYDVSSPHARSAGVPVKGTPLDRAIQELEDVLGSAQGVAPVCRAQVNCATAFSAFGKAVIAIGTDYGIYIADPSNPRGWTRTVQIARVTQIAVLEEFNVCVVIADRSLISYPLDVIAPVSEYAPPVSDNPRRAPQRLAKDVTYFATARMKDRTLLFHKRKEGLNTMFKVLEPILQKSSEKKTRFFGRGKGASGSTETFRDFDEFFFPTECFGLSLFQTYVAVSTAKGIEMLTLDKKQPISIPDLKPLAIANIADRIRQQHPLGMFRLNENEFILTYEDCAVYVDKHGEISRTLIMEYTGKHKKAKGATMYGQYLILYNEDYVEVRNADNGRLRQIIAGRDVRIIDFGVRGPTGDNAAQAAQVYGHNGGLSTAGDISKGTVKIAMSHPELPGRQIILEMLLNDGHTD</sequence>
<dbReference type="Pfam" id="PF00780">
    <property type="entry name" value="CNH"/>
    <property type="match status" value="1"/>
</dbReference>
<keyword evidence="8" id="KW-1185">Reference proteome</keyword>
<feature type="compositionally biased region" description="Low complexity" evidence="3">
    <location>
        <begin position="635"/>
        <end position="644"/>
    </location>
</feature>
<feature type="compositionally biased region" description="Polar residues" evidence="3">
    <location>
        <begin position="400"/>
        <end position="415"/>
    </location>
</feature>
<dbReference type="PROSITE" id="PS50219">
    <property type="entry name" value="CNH"/>
    <property type="match status" value="1"/>
</dbReference>
<dbReference type="Proteomes" id="UP000240760">
    <property type="component" value="Unassembled WGS sequence"/>
</dbReference>
<reference evidence="7 8" key="1">
    <citation type="submission" date="2016-07" db="EMBL/GenBank/DDBJ databases">
        <title>Multiple horizontal gene transfer events from other fungi enriched the ability of initially mycotrophic Trichoderma (Ascomycota) to feed on dead plant biomass.</title>
        <authorList>
            <consortium name="DOE Joint Genome Institute"/>
            <person name="Aerts A."/>
            <person name="Atanasova L."/>
            <person name="Chenthamara K."/>
            <person name="Zhang J."/>
            <person name="Grujic M."/>
            <person name="Henrissat B."/>
            <person name="Kuo A."/>
            <person name="Salamov A."/>
            <person name="Lipzen A."/>
            <person name="Labutti K."/>
            <person name="Barry K."/>
            <person name="Miao Y."/>
            <person name="Rahimi M.J."/>
            <person name="Shen Q."/>
            <person name="Grigoriev I.V."/>
            <person name="Kubicek C.P."/>
            <person name="Druzhinina I.S."/>
        </authorList>
    </citation>
    <scope>NUCLEOTIDE SEQUENCE [LARGE SCALE GENOMIC DNA]</scope>
    <source>
        <strain evidence="7 8">ATCC 18648</strain>
    </source>
</reference>
<dbReference type="Gene3D" id="2.30.29.30">
    <property type="entry name" value="Pleckstrin-homology domain (PH domain)/Phosphotyrosine-binding domain (PTB)"/>
    <property type="match status" value="1"/>
</dbReference>
<dbReference type="SMART" id="SM00233">
    <property type="entry name" value="PH"/>
    <property type="match status" value="1"/>
</dbReference>
<dbReference type="InterPro" id="IPR057283">
    <property type="entry name" value="RGF3_WH"/>
</dbReference>
<feature type="compositionally biased region" description="Polar residues" evidence="3">
    <location>
        <begin position="221"/>
        <end position="235"/>
    </location>
</feature>
<feature type="domain" description="DH" evidence="5">
    <location>
        <begin position="883"/>
        <end position="1075"/>
    </location>
</feature>
<feature type="region of interest" description="Disordered" evidence="3">
    <location>
        <begin position="455"/>
        <end position="647"/>
    </location>
</feature>
<proteinExistence type="predicted"/>
<dbReference type="PROSITE" id="PS50003">
    <property type="entry name" value="PH_DOMAIN"/>
    <property type="match status" value="1"/>
</dbReference>
<feature type="compositionally biased region" description="Polar residues" evidence="3">
    <location>
        <begin position="601"/>
        <end position="632"/>
    </location>
</feature>
<feature type="region of interest" description="Disordered" evidence="3">
    <location>
        <begin position="1207"/>
        <end position="1236"/>
    </location>
</feature>
<dbReference type="EMBL" id="KZ679144">
    <property type="protein sequence ID" value="PTB71925.1"/>
    <property type="molecule type" value="Genomic_DNA"/>
</dbReference>
<evidence type="ECO:0000259" key="6">
    <source>
        <dbReference type="PROSITE" id="PS50219"/>
    </source>
</evidence>
<dbReference type="Pfam" id="PF23582">
    <property type="entry name" value="WHD_RGF3"/>
    <property type="match status" value="1"/>
</dbReference>
<protein>
    <recommendedName>
        <fullName evidence="9">Rho1 guanine nucleotide exchange factor 3</fullName>
    </recommendedName>
</protein>
<name>A0A2T4BRL5_TRILO</name>
<dbReference type="InterPro" id="IPR000219">
    <property type="entry name" value="DH_dom"/>
</dbReference>
<dbReference type="CDD" id="cd00160">
    <property type="entry name" value="RhoGEF"/>
    <property type="match status" value="1"/>
</dbReference>
<feature type="region of interest" description="Disordered" evidence="3">
    <location>
        <begin position="1"/>
        <end position="428"/>
    </location>
</feature>
<dbReference type="PANTHER" id="PTHR46572:SF1">
    <property type="entry name" value="RHO1 GUANINE NUCLEOTIDE EXCHANGE FACTOR TUS1"/>
    <property type="match status" value="1"/>
</dbReference>
<evidence type="ECO:0000256" key="1">
    <source>
        <dbReference type="ARBA" id="ARBA00022553"/>
    </source>
</evidence>
<evidence type="ECO:0008006" key="9">
    <source>
        <dbReference type="Google" id="ProtNLM"/>
    </source>
</evidence>